<evidence type="ECO:0000256" key="2">
    <source>
        <dbReference type="ARBA" id="ARBA00004496"/>
    </source>
</evidence>
<evidence type="ECO:0000313" key="8">
    <source>
        <dbReference type="Proteomes" id="UP001642520"/>
    </source>
</evidence>
<feature type="domain" description="HYDIN/VesB/CFA65-like Ig-like" evidence="6">
    <location>
        <begin position="394"/>
        <end position="491"/>
    </location>
</feature>
<dbReference type="Pfam" id="PF22544">
    <property type="entry name" value="HYDIN_VesB_CFA65-like_Ig"/>
    <property type="match status" value="2"/>
</dbReference>
<accession>A0ABP1NFM7</accession>
<sequence>MTTDERTQYVLKWSHRLDLPFCTKFEGCNFEVSPTVVVFQQFTAGSSLSVTVTVRNVTRVPRYLRSSNELNPFFSVEFCGSNYSTMLAPGLSASYRVKFVPEMNRDYHYQLKFATDSGELAVPVIAIGSRALLDFPDQIEIPSTAVKIASLKTVFVRNVGDAPAVFSLYTDNPCFWIEPSKGRLEEDESLQFTVHFLSNKAGDFQGNLYLDYDTGIKLRMDLRSSAENCPIRVDRGTIRMEETFLGLSRSKILTIHNRSNFVVRYKWMLLENAEADNERKEHYKKLYHLVYESELARCVDLDHYNVCTPDVHQLIYQRIYADELESLTKETFEYNHIYFKFAPQEGEIWPQSSTEVTIFYRALEVGEVSSIAYLEVTGREDRIPLNLYGTGKGPVLQLNVLMIDLGNIYMCSVHNYEIVTVNKGHISGTLVHKTKPSDFGGTIELTPPSLHLKPDEHKSFNLSFSSNRKGDFVERIDFVVKESLEVLSLHIKYNVENA</sequence>
<dbReference type="InterPro" id="IPR033305">
    <property type="entry name" value="Hydin-like"/>
</dbReference>
<dbReference type="Gene3D" id="2.60.40.10">
    <property type="entry name" value="Immunoglobulins"/>
    <property type="match status" value="4"/>
</dbReference>
<dbReference type="PANTHER" id="PTHR23053">
    <property type="entry name" value="DLEC1 DELETED IN LUNG AND ESOPHAGEAL CANCER 1"/>
    <property type="match status" value="1"/>
</dbReference>
<evidence type="ECO:0000313" key="7">
    <source>
        <dbReference type="EMBL" id="CAL7939799.1"/>
    </source>
</evidence>
<gene>
    <name evidence="7" type="ORF">XYLVIOL_LOCUS4112</name>
</gene>
<comment type="subcellular location">
    <subcellularLocation>
        <location evidence="1">Cell projection</location>
        <location evidence="1">Cilium</location>
    </subcellularLocation>
    <subcellularLocation>
        <location evidence="2">Cytoplasm</location>
    </subcellularLocation>
</comment>
<dbReference type="EMBL" id="CAXAJV020001290">
    <property type="protein sequence ID" value="CAL7939799.1"/>
    <property type="molecule type" value="Genomic_DNA"/>
</dbReference>
<dbReference type="Proteomes" id="UP001642520">
    <property type="component" value="Unassembled WGS sequence"/>
</dbReference>
<dbReference type="InterPro" id="IPR013783">
    <property type="entry name" value="Ig-like_fold"/>
</dbReference>
<evidence type="ECO:0000256" key="1">
    <source>
        <dbReference type="ARBA" id="ARBA00004138"/>
    </source>
</evidence>
<keyword evidence="8" id="KW-1185">Reference proteome</keyword>
<evidence type="ECO:0000256" key="5">
    <source>
        <dbReference type="ARBA" id="ARBA00023273"/>
    </source>
</evidence>
<evidence type="ECO:0000259" key="6">
    <source>
        <dbReference type="Pfam" id="PF22544"/>
    </source>
</evidence>
<name>A0ABP1NFM7_XYLVO</name>
<evidence type="ECO:0000256" key="3">
    <source>
        <dbReference type="ARBA" id="ARBA00022490"/>
    </source>
</evidence>
<dbReference type="Pfam" id="PF24771">
    <property type="entry name" value="Ig_CFAP74_1st"/>
    <property type="match status" value="1"/>
</dbReference>
<proteinExistence type="predicted"/>
<keyword evidence="5" id="KW-0966">Cell projection</keyword>
<keyword evidence="3" id="KW-0963">Cytoplasm</keyword>
<protein>
    <recommendedName>
        <fullName evidence="6">HYDIN/VesB/CFA65-like Ig-like domain-containing protein</fullName>
    </recommendedName>
</protein>
<organism evidence="7 8">
    <name type="scientific">Xylocopa violacea</name>
    <name type="common">Violet carpenter bee</name>
    <name type="synonym">Apis violacea</name>
    <dbReference type="NCBI Taxonomy" id="135666"/>
    <lineage>
        <taxon>Eukaryota</taxon>
        <taxon>Metazoa</taxon>
        <taxon>Ecdysozoa</taxon>
        <taxon>Arthropoda</taxon>
        <taxon>Hexapoda</taxon>
        <taxon>Insecta</taxon>
        <taxon>Pterygota</taxon>
        <taxon>Neoptera</taxon>
        <taxon>Endopterygota</taxon>
        <taxon>Hymenoptera</taxon>
        <taxon>Apocrita</taxon>
        <taxon>Aculeata</taxon>
        <taxon>Apoidea</taxon>
        <taxon>Anthophila</taxon>
        <taxon>Apidae</taxon>
        <taxon>Xylocopa</taxon>
        <taxon>Xylocopa</taxon>
    </lineage>
</organism>
<dbReference type="InterPro" id="IPR053879">
    <property type="entry name" value="HYDIN_VesB_CFA65-like_Ig"/>
</dbReference>
<keyword evidence="4" id="KW-0969">Cilium</keyword>
<feature type="domain" description="HYDIN/VesB/CFA65-like Ig-like" evidence="6">
    <location>
        <begin position="132"/>
        <end position="214"/>
    </location>
</feature>
<reference evidence="7 8" key="1">
    <citation type="submission" date="2024-08" db="EMBL/GenBank/DDBJ databases">
        <authorList>
            <person name="Will J Nash"/>
            <person name="Angela Man"/>
            <person name="Seanna McTaggart"/>
            <person name="Kendall Baker"/>
            <person name="Tom Barker"/>
            <person name="Leah Catchpole"/>
            <person name="Alex Durrant"/>
            <person name="Karim Gharbi"/>
            <person name="Naomi Irish"/>
            <person name="Gemy Kaithakottil"/>
            <person name="Debby Ku"/>
            <person name="Aaliyah Providence"/>
            <person name="Felix Shaw"/>
            <person name="David Swarbreck"/>
            <person name="Chris Watkins"/>
            <person name="Ann M. McCartney"/>
            <person name="Giulio Formenti"/>
            <person name="Alice Mouton"/>
            <person name="Noel Vella"/>
            <person name="Bjorn M von Reumont"/>
            <person name="Adriana Vella"/>
            <person name="Wilfried Haerty"/>
        </authorList>
    </citation>
    <scope>NUCLEOTIDE SEQUENCE [LARGE SCALE GENOMIC DNA]</scope>
</reference>
<comment type="caution">
    <text evidence="7">The sequence shown here is derived from an EMBL/GenBank/DDBJ whole genome shotgun (WGS) entry which is preliminary data.</text>
</comment>
<dbReference type="PANTHER" id="PTHR23053:SF0">
    <property type="entry name" value="HYDROCEPHALUS-INDUCING PROTEIN HOMOLOG"/>
    <property type="match status" value="1"/>
</dbReference>
<evidence type="ECO:0000256" key="4">
    <source>
        <dbReference type="ARBA" id="ARBA00023069"/>
    </source>
</evidence>